<evidence type="ECO:0000256" key="8">
    <source>
        <dbReference type="ARBA" id="ARBA00023136"/>
    </source>
</evidence>
<feature type="transmembrane region" description="Helical" evidence="9">
    <location>
        <begin position="6"/>
        <end position="25"/>
    </location>
</feature>
<evidence type="ECO:0000313" key="10">
    <source>
        <dbReference type="EMBL" id="KAL3314018.1"/>
    </source>
</evidence>
<proteinExistence type="inferred from homology"/>
<gene>
    <name evidence="10" type="ORF">Ciccas_007370</name>
</gene>
<dbReference type="Pfam" id="PF06728">
    <property type="entry name" value="PIG-U"/>
    <property type="match status" value="1"/>
</dbReference>
<dbReference type="EMBL" id="JBJKFK010001122">
    <property type="protein sequence ID" value="KAL3314018.1"/>
    <property type="molecule type" value="Genomic_DNA"/>
</dbReference>
<comment type="subcellular location">
    <subcellularLocation>
        <location evidence="1">Endoplasmic reticulum membrane</location>
        <topology evidence="1">Multi-pass membrane protein</topology>
    </subcellularLocation>
</comment>
<protein>
    <submittedName>
        <fullName evidence="10">Uncharacterized protein</fullName>
    </submittedName>
</protein>
<comment type="pathway">
    <text evidence="2">Glycolipid biosynthesis; glycosylphosphatidylinositol-anchor biosynthesis.</text>
</comment>
<evidence type="ECO:0000256" key="7">
    <source>
        <dbReference type="ARBA" id="ARBA00022989"/>
    </source>
</evidence>
<sequence>MVASLGIALSTFIDMYPIVLIFPLLYRQHSVLKSFSILFWTSVFLTGLFCTVPNLSNMIESVYLFQIDVKDTTPQFGIYWYFMAELFNHFYALFTWTNVLLIIGSCLVLTLRFP</sequence>
<comment type="caution">
    <text evidence="10">The sequence shown here is derived from an EMBL/GenBank/DDBJ whole genome shotgun (WGS) entry which is preliminary data.</text>
</comment>
<keyword evidence="11" id="KW-1185">Reference proteome</keyword>
<dbReference type="AlphaFoldDB" id="A0ABD2Q322"/>
<keyword evidence="8 9" id="KW-0472">Membrane</keyword>
<evidence type="ECO:0000256" key="2">
    <source>
        <dbReference type="ARBA" id="ARBA00004687"/>
    </source>
</evidence>
<evidence type="ECO:0000313" key="11">
    <source>
        <dbReference type="Proteomes" id="UP001626550"/>
    </source>
</evidence>
<dbReference type="Proteomes" id="UP001626550">
    <property type="component" value="Unassembled WGS sequence"/>
</dbReference>
<accession>A0ABD2Q322</accession>
<name>A0ABD2Q322_9PLAT</name>
<dbReference type="PANTHER" id="PTHR13121:SF0">
    <property type="entry name" value="PHOSPHATIDYLINOSITOL GLYCAN ANCHOR BIOSYNTHESIS CLASS U PROTEIN"/>
    <property type="match status" value="1"/>
</dbReference>
<dbReference type="InterPro" id="IPR009600">
    <property type="entry name" value="PIG-U"/>
</dbReference>
<reference evidence="10 11" key="1">
    <citation type="submission" date="2024-11" db="EMBL/GenBank/DDBJ databases">
        <title>Adaptive evolution of stress response genes in parasites aligns with host niche diversity.</title>
        <authorList>
            <person name="Hahn C."/>
            <person name="Resl P."/>
        </authorList>
    </citation>
    <scope>NUCLEOTIDE SEQUENCE [LARGE SCALE GENOMIC DNA]</scope>
    <source>
        <strain evidence="10">EGGRZ-B1_66</strain>
        <tissue evidence="10">Body</tissue>
    </source>
</reference>
<keyword evidence="4" id="KW-0337">GPI-anchor biosynthesis</keyword>
<keyword evidence="7 9" id="KW-1133">Transmembrane helix</keyword>
<feature type="transmembrane region" description="Helical" evidence="9">
    <location>
        <begin position="37"/>
        <end position="55"/>
    </location>
</feature>
<dbReference type="GO" id="GO:0005789">
    <property type="term" value="C:endoplasmic reticulum membrane"/>
    <property type="evidence" value="ECO:0007669"/>
    <property type="project" value="UniProtKB-SubCell"/>
</dbReference>
<keyword evidence="6" id="KW-0256">Endoplasmic reticulum</keyword>
<evidence type="ECO:0000256" key="5">
    <source>
        <dbReference type="ARBA" id="ARBA00022692"/>
    </source>
</evidence>
<comment type="similarity">
    <text evidence="3">Belongs to the PIGU family.</text>
</comment>
<evidence type="ECO:0000256" key="3">
    <source>
        <dbReference type="ARBA" id="ARBA00010026"/>
    </source>
</evidence>
<evidence type="ECO:0000256" key="1">
    <source>
        <dbReference type="ARBA" id="ARBA00004477"/>
    </source>
</evidence>
<organism evidence="10 11">
    <name type="scientific">Cichlidogyrus casuarinus</name>
    <dbReference type="NCBI Taxonomy" id="1844966"/>
    <lineage>
        <taxon>Eukaryota</taxon>
        <taxon>Metazoa</taxon>
        <taxon>Spiralia</taxon>
        <taxon>Lophotrochozoa</taxon>
        <taxon>Platyhelminthes</taxon>
        <taxon>Monogenea</taxon>
        <taxon>Monopisthocotylea</taxon>
        <taxon>Dactylogyridea</taxon>
        <taxon>Ancyrocephalidae</taxon>
        <taxon>Cichlidogyrus</taxon>
    </lineage>
</organism>
<feature type="transmembrane region" description="Helical" evidence="9">
    <location>
        <begin position="90"/>
        <end position="111"/>
    </location>
</feature>
<evidence type="ECO:0000256" key="4">
    <source>
        <dbReference type="ARBA" id="ARBA00022502"/>
    </source>
</evidence>
<evidence type="ECO:0000256" key="6">
    <source>
        <dbReference type="ARBA" id="ARBA00022824"/>
    </source>
</evidence>
<keyword evidence="5 9" id="KW-0812">Transmembrane</keyword>
<dbReference type="GO" id="GO:0006506">
    <property type="term" value="P:GPI anchor biosynthetic process"/>
    <property type="evidence" value="ECO:0007669"/>
    <property type="project" value="UniProtKB-KW"/>
</dbReference>
<evidence type="ECO:0000256" key="9">
    <source>
        <dbReference type="SAM" id="Phobius"/>
    </source>
</evidence>
<dbReference type="PANTHER" id="PTHR13121">
    <property type="entry name" value="GPI TRANSAMIDASE COMPONENT PIG-U"/>
    <property type="match status" value="1"/>
</dbReference>